<reference evidence="3" key="1">
    <citation type="submission" date="2017-03" db="EMBL/GenBank/DDBJ databases">
        <title>Phytopthora megakarya and P. palmivora, two closely related causual agents of cacao black pod achieved similar genome size and gene model numbers by different mechanisms.</title>
        <authorList>
            <person name="Ali S."/>
            <person name="Shao J."/>
            <person name="Larry D.J."/>
            <person name="Kronmiller B."/>
            <person name="Shen D."/>
            <person name="Strem M.D."/>
            <person name="Melnick R.L."/>
            <person name="Guiltinan M.J."/>
            <person name="Tyler B.M."/>
            <person name="Meinhardt L.W."/>
            <person name="Bailey B.A."/>
        </authorList>
    </citation>
    <scope>NUCLEOTIDE SEQUENCE [LARGE SCALE GENOMIC DNA]</scope>
    <source>
        <strain evidence="3">zdho120</strain>
    </source>
</reference>
<dbReference type="PANTHER" id="PTHR31569:SF4">
    <property type="entry name" value="SWIM-TYPE DOMAIN-CONTAINING PROTEIN"/>
    <property type="match status" value="1"/>
</dbReference>
<protein>
    <recommendedName>
        <fullName evidence="1">ZSWIM1/3 RNaseH-like domain-containing protein</fullName>
    </recommendedName>
</protein>
<dbReference type="PANTHER" id="PTHR31569">
    <property type="entry name" value="SWIM-TYPE DOMAIN-CONTAINING PROTEIN"/>
    <property type="match status" value="1"/>
</dbReference>
<evidence type="ECO:0000259" key="1">
    <source>
        <dbReference type="Pfam" id="PF21056"/>
    </source>
</evidence>
<evidence type="ECO:0000313" key="3">
    <source>
        <dbReference type="Proteomes" id="UP000198211"/>
    </source>
</evidence>
<dbReference type="Pfam" id="PF21056">
    <property type="entry name" value="ZSWIM1-3_RNaseH-like"/>
    <property type="match status" value="1"/>
</dbReference>
<dbReference type="InterPro" id="IPR048324">
    <property type="entry name" value="ZSWIM1-3_RNaseH-like"/>
</dbReference>
<dbReference type="EMBL" id="NBNE01003646">
    <property type="protein sequence ID" value="OWZ07168.1"/>
    <property type="molecule type" value="Genomic_DNA"/>
</dbReference>
<accession>A0A225VQJ2</accession>
<dbReference type="STRING" id="4795.A0A225VQJ2"/>
<sequence length="345" mass="40596">MWSTYTRFSESLLVDCSHKTNRYHYQLLTFMAMNEFGEGAVVQQSLIEANGDWHMERAIAHFKKLHPTRIDMLRVIVVDKDLNEIRVLESNFPEARILICHFHVIKYLKEMRAKPEFGKMSSDDASQVDAAIHRMVYASSEDDYKDSHESLEGLFTRIGIQEFFCLFRKELEYLPRSMGDGAVDSSKSMAERIKALIASDRRVPNECQYRLSRIGQFVNSNYDEEMATILRFTTHFEASWRHNTLELWKSVIRIASPRIQMAMAWRLLVFSKHRLRLDNWQCYCEFAMSMKLPCRHATAYRKKKQVGSTLIPWNCIDERWTSCSRDLKKVKQFSYERFEASTMGT</sequence>
<evidence type="ECO:0000313" key="2">
    <source>
        <dbReference type="EMBL" id="OWZ07168.1"/>
    </source>
</evidence>
<keyword evidence="3" id="KW-1185">Reference proteome</keyword>
<gene>
    <name evidence="2" type="ORF">PHMEG_00020476</name>
</gene>
<name>A0A225VQJ2_9STRA</name>
<dbReference type="AlphaFoldDB" id="A0A225VQJ2"/>
<organism evidence="2 3">
    <name type="scientific">Phytophthora megakarya</name>
    <dbReference type="NCBI Taxonomy" id="4795"/>
    <lineage>
        <taxon>Eukaryota</taxon>
        <taxon>Sar</taxon>
        <taxon>Stramenopiles</taxon>
        <taxon>Oomycota</taxon>
        <taxon>Peronosporomycetes</taxon>
        <taxon>Peronosporales</taxon>
        <taxon>Peronosporaceae</taxon>
        <taxon>Phytophthora</taxon>
    </lineage>
</organism>
<comment type="caution">
    <text evidence="2">The sequence shown here is derived from an EMBL/GenBank/DDBJ whole genome shotgun (WGS) entry which is preliminary data.</text>
</comment>
<proteinExistence type="predicted"/>
<dbReference type="Proteomes" id="UP000198211">
    <property type="component" value="Unassembled WGS sequence"/>
</dbReference>
<feature type="domain" description="ZSWIM1/3 RNaseH-like" evidence="1">
    <location>
        <begin position="1"/>
        <end position="98"/>
    </location>
</feature>
<dbReference type="OrthoDB" id="117603at2759"/>
<dbReference type="InterPro" id="IPR052579">
    <property type="entry name" value="Zinc_finger_SWIM"/>
</dbReference>